<sequence>MRCYREKALFEFSSTDSDGSERLFADQSPVLECVSLLVQGDKVIRGPDAYLETRQSPTDGILCPIGGPTAYPGMRQLTTSK</sequence>
<keyword evidence="2" id="KW-1185">Reference proteome</keyword>
<proteinExistence type="predicted"/>
<evidence type="ECO:0000313" key="2">
    <source>
        <dbReference type="Proteomes" id="UP000270094"/>
    </source>
</evidence>
<organism evidence="1 2">
    <name type="scientific">Strongylus vulgaris</name>
    <name type="common">Blood worm</name>
    <dbReference type="NCBI Taxonomy" id="40348"/>
    <lineage>
        <taxon>Eukaryota</taxon>
        <taxon>Metazoa</taxon>
        <taxon>Ecdysozoa</taxon>
        <taxon>Nematoda</taxon>
        <taxon>Chromadorea</taxon>
        <taxon>Rhabditida</taxon>
        <taxon>Rhabditina</taxon>
        <taxon>Rhabditomorpha</taxon>
        <taxon>Strongyloidea</taxon>
        <taxon>Strongylidae</taxon>
        <taxon>Strongylus</taxon>
    </lineage>
</organism>
<dbReference type="Proteomes" id="UP000270094">
    <property type="component" value="Unassembled WGS sequence"/>
</dbReference>
<accession>A0A3P7IHC0</accession>
<reference evidence="1 2" key="1">
    <citation type="submission" date="2018-11" db="EMBL/GenBank/DDBJ databases">
        <authorList>
            <consortium name="Pathogen Informatics"/>
        </authorList>
    </citation>
    <scope>NUCLEOTIDE SEQUENCE [LARGE SCALE GENOMIC DNA]</scope>
</reference>
<gene>
    <name evidence="1" type="ORF">SVUK_LOCUS7398</name>
</gene>
<protein>
    <submittedName>
        <fullName evidence="1">Uncharacterized protein</fullName>
    </submittedName>
</protein>
<name>A0A3P7IHC0_STRVU</name>
<dbReference type="EMBL" id="UYYB01025211">
    <property type="protein sequence ID" value="VDM72400.1"/>
    <property type="molecule type" value="Genomic_DNA"/>
</dbReference>
<evidence type="ECO:0000313" key="1">
    <source>
        <dbReference type="EMBL" id="VDM72400.1"/>
    </source>
</evidence>
<dbReference type="AlphaFoldDB" id="A0A3P7IHC0"/>